<proteinExistence type="predicted"/>
<protein>
    <submittedName>
        <fullName evidence="1">Uncharacterized protein</fullName>
    </submittedName>
</protein>
<gene>
    <name evidence="1" type="ORF">LTR37_011774</name>
</gene>
<evidence type="ECO:0000313" key="2">
    <source>
        <dbReference type="Proteomes" id="UP001281147"/>
    </source>
</evidence>
<dbReference type="EMBL" id="JAUTXU010000105">
    <property type="protein sequence ID" value="KAK3707922.1"/>
    <property type="molecule type" value="Genomic_DNA"/>
</dbReference>
<accession>A0ACC3N1N2</accession>
<sequence length="380" mass="42480">MLFILFKYSAIAAAVPATLYVGLLGLLTTTWFQSHAVYLHAIQMTWGKDLDMPEVFGFLHNQVTPFNIKSGGSENLYAWHILPVELYHKHEQQLLSEPSGFTSDFSSHLAFKLLRDDPEARLIIHMHGAGGTVGSGFRTPNYRALSAGQPEKMHVLTFDYRGFGRTPGTPSERGLILDATAVVEWALNTAKVPPSRILLFSQSLGTAVNTAIAEHYARESPAIVFAGHILVAPFVDVPTLVSTYKIAGTIPLLSRLAKFPALFSYLRTFIRDKWSTKDRIAEYRLTIIHVEDDYDIPWQHTPTMFWHAICGTRPEGVSFEDLEKTKSESKRDLGAAGSLVERRTDHGIIREEILKYGLRDVIMGNPIVTLAVLRIFDAND</sequence>
<organism evidence="1 2">
    <name type="scientific">Vermiconidia calcicola</name>
    <dbReference type="NCBI Taxonomy" id="1690605"/>
    <lineage>
        <taxon>Eukaryota</taxon>
        <taxon>Fungi</taxon>
        <taxon>Dikarya</taxon>
        <taxon>Ascomycota</taxon>
        <taxon>Pezizomycotina</taxon>
        <taxon>Dothideomycetes</taxon>
        <taxon>Dothideomycetidae</taxon>
        <taxon>Mycosphaerellales</taxon>
        <taxon>Extremaceae</taxon>
        <taxon>Vermiconidia</taxon>
    </lineage>
</organism>
<comment type="caution">
    <text evidence="1">The sequence shown here is derived from an EMBL/GenBank/DDBJ whole genome shotgun (WGS) entry which is preliminary data.</text>
</comment>
<dbReference type="Proteomes" id="UP001281147">
    <property type="component" value="Unassembled WGS sequence"/>
</dbReference>
<evidence type="ECO:0000313" key="1">
    <source>
        <dbReference type="EMBL" id="KAK3707922.1"/>
    </source>
</evidence>
<name>A0ACC3N1N2_9PEZI</name>
<reference evidence="1" key="1">
    <citation type="submission" date="2023-07" db="EMBL/GenBank/DDBJ databases">
        <title>Black Yeasts Isolated from many extreme environments.</title>
        <authorList>
            <person name="Coleine C."/>
            <person name="Stajich J.E."/>
            <person name="Selbmann L."/>
        </authorList>
    </citation>
    <scope>NUCLEOTIDE SEQUENCE</scope>
    <source>
        <strain evidence="1">CCFEE 5714</strain>
    </source>
</reference>
<keyword evidence="2" id="KW-1185">Reference proteome</keyword>